<dbReference type="Gene3D" id="2.30.29.30">
    <property type="entry name" value="Pleckstrin-homology domain (PH domain)/Phosphotyrosine-binding domain (PTB)"/>
    <property type="match status" value="1"/>
</dbReference>
<keyword evidence="3" id="KW-1185">Reference proteome</keyword>
<feature type="domain" description="PH" evidence="1">
    <location>
        <begin position="7"/>
        <end position="135"/>
    </location>
</feature>
<sequence length="135" mass="16365">MAGRNEEVLKEAFMTKRSQNKRSFTPTNWKERWFVLSPENLIYFDGDRQLPLINEARVMVLLNKGVWFDIWRCYPEWVLFLTSDQSQDSNPVLLLEDPSAFIFNEMIWYGDRWLQMCLEESQWKEEEEGEEEMIR</sequence>
<dbReference type="InterPro" id="IPR001849">
    <property type="entry name" value="PH_domain"/>
</dbReference>
<dbReference type="Proteomes" id="UP000324222">
    <property type="component" value="Unassembled WGS sequence"/>
</dbReference>
<dbReference type="InterPro" id="IPR011993">
    <property type="entry name" value="PH-like_dom_sf"/>
</dbReference>
<dbReference type="AlphaFoldDB" id="A0A5B7EE78"/>
<reference evidence="2 3" key="1">
    <citation type="submission" date="2019-05" db="EMBL/GenBank/DDBJ databases">
        <title>Another draft genome of Portunus trituberculatus and its Hox gene families provides insights of decapod evolution.</title>
        <authorList>
            <person name="Jeong J.-H."/>
            <person name="Song I."/>
            <person name="Kim S."/>
            <person name="Choi T."/>
            <person name="Kim D."/>
            <person name="Ryu S."/>
            <person name="Kim W."/>
        </authorList>
    </citation>
    <scope>NUCLEOTIDE SEQUENCE [LARGE SCALE GENOMIC DNA]</scope>
    <source>
        <tissue evidence="2">Muscle</tissue>
    </source>
</reference>
<dbReference type="Pfam" id="PF00169">
    <property type="entry name" value="PH"/>
    <property type="match status" value="1"/>
</dbReference>
<dbReference type="PROSITE" id="PS50003">
    <property type="entry name" value="PH_DOMAIN"/>
    <property type="match status" value="1"/>
</dbReference>
<gene>
    <name evidence="2" type="primary">Btk29A_0</name>
    <name evidence="2" type="ORF">E2C01_025918</name>
</gene>
<protein>
    <submittedName>
        <fullName evidence="2">Tyrosine-protein kinase Btk29A</fullName>
    </submittedName>
</protein>
<keyword evidence="2" id="KW-0808">Transferase</keyword>
<evidence type="ECO:0000313" key="2">
    <source>
        <dbReference type="EMBL" id="MPC32600.1"/>
    </source>
</evidence>
<dbReference type="OrthoDB" id="28230at2759"/>
<evidence type="ECO:0000313" key="3">
    <source>
        <dbReference type="Proteomes" id="UP000324222"/>
    </source>
</evidence>
<name>A0A5B7EE78_PORTR</name>
<dbReference type="EMBL" id="VSRR010002659">
    <property type="protein sequence ID" value="MPC32600.1"/>
    <property type="molecule type" value="Genomic_DNA"/>
</dbReference>
<dbReference type="GO" id="GO:0016301">
    <property type="term" value="F:kinase activity"/>
    <property type="evidence" value="ECO:0007669"/>
    <property type="project" value="UniProtKB-KW"/>
</dbReference>
<proteinExistence type="predicted"/>
<accession>A0A5B7EE78</accession>
<comment type="caution">
    <text evidence="2">The sequence shown here is derived from an EMBL/GenBank/DDBJ whole genome shotgun (WGS) entry which is preliminary data.</text>
</comment>
<keyword evidence="2" id="KW-0418">Kinase</keyword>
<organism evidence="2 3">
    <name type="scientific">Portunus trituberculatus</name>
    <name type="common">Swimming crab</name>
    <name type="synonym">Neptunus trituberculatus</name>
    <dbReference type="NCBI Taxonomy" id="210409"/>
    <lineage>
        <taxon>Eukaryota</taxon>
        <taxon>Metazoa</taxon>
        <taxon>Ecdysozoa</taxon>
        <taxon>Arthropoda</taxon>
        <taxon>Crustacea</taxon>
        <taxon>Multicrustacea</taxon>
        <taxon>Malacostraca</taxon>
        <taxon>Eumalacostraca</taxon>
        <taxon>Eucarida</taxon>
        <taxon>Decapoda</taxon>
        <taxon>Pleocyemata</taxon>
        <taxon>Brachyura</taxon>
        <taxon>Eubrachyura</taxon>
        <taxon>Portunoidea</taxon>
        <taxon>Portunidae</taxon>
        <taxon>Portuninae</taxon>
        <taxon>Portunus</taxon>
    </lineage>
</organism>
<dbReference type="SUPFAM" id="SSF50729">
    <property type="entry name" value="PH domain-like"/>
    <property type="match status" value="1"/>
</dbReference>
<evidence type="ECO:0000259" key="1">
    <source>
        <dbReference type="PROSITE" id="PS50003"/>
    </source>
</evidence>